<protein>
    <submittedName>
        <fullName evidence="6">DUF4870 domain-containing protein</fullName>
    </submittedName>
</protein>
<dbReference type="RefSeq" id="WP_317935842.1">
    <property type="nucleotide sequence ID" value="NZ_JAUBDH010000005.1"/>
</dbReference>
<dbReference type="EMBL" id="JAUBDH010000005">
    <property type="protein sequence ID" value="MDW0110288.1"/>
    <property type="molecule type" value="Genomic_DNA"/>
</dbReference>
<comment type="caution">
    <text evidence="6">The sequence shown here is derived from an EMBL/GenBank/DDBJ whole genome shotgun (WGS) entry which is preliminary data.</text>
</comment>
<organism evidence="6 7">
    <name type="scientific">Sporosarcina aquimarina</name>
    <dbReference type="NCBI Taxonomy" id="114975"/>
    <lineage>
        <taxon>Bacteria</taxon>
        <taxon>Bacillati</taxon>
        <taxon>Bacillota</taxon>
        <taxon>Bacilli</taxon>
        <taxon>Bacillales</taxon>
        <taxon>Caryophanaceae</taxon>
        <taxon>Sporosarcina</taxon>
    </lineage>
</organism>
<name>A0ABU4G1U0_9BACL</name>
<sequence>METKGLKILIHASAFFAPFLVPVLVFLLTLFVEMDVQVKRLSIQALLFQLVMGALIVLSTIFSVILIGLPFLAIFIIMTIVIPIIAIVKTLQDEPYSYPIVGRWF</sequence>
<evidence type="ECO:0000313" key="7">
    <source>
        <dbReference type="Proteomes" id="UP001280629"/>
    </source>
</evidence>
<keyword evidence="3 5" id="KW-1133">Transmembrane helix</keyword>
<keyword evidence="2 5" id="KW-0812">Transmembrane</keyword>
<feature type="transmembrane region" description="Helical" evidence="5">
    <location>
        <begin position="45"/>
        <end position="65"/>
    </location>
</feature>
<dbReference type="InterPro" id="IPR019109">
    <property type="entry name" value="MamF_MmsF"/>
</dbReference>
<evidence type="ECO:0000256" key="5">
    <source>
        <dbReference type="SAM" id="Phobius"/>
    </source>
</evidence>
<feature type="transmembrane region" description="Helical" evidence="5">
    <location>
        <begin position="71"/>
        <end position="88"/>
    </location>
</feature>
<keyword evidence="4 5" id="KW-0472">Membrane</keyword>
<reference evidence="6 7" key="1">
    <citation type="submission" date="2023-06" db="EMBL/GenBank/DDBJ databases">
        <title>Sporosarcina sp. nov., isolated from Korean traditional fermented seafood 'Jeotgal'.</title>
        <authorList>
            <person name="Yang A.-I."/>
            <person name="Shin N.-R."/>
        </authorList>
    </citation>
    <scope>NUCLEOTIDE SEQUENCE [LARGE SCALE GENOMIC DNA]</scope>
    <source>
        <strain evidence="6 7">KCTC3840</strain>
    </source>
</reference>
<proteinExistence type="predicted"/>
<keyword evidence="7" id="KW-1185">Reference proteome</keyword>
<evidence type="ECO:0000256" key="1">
    <source>
        <dbReference type="ARBA" id="ARBA00004141"/>
    </source>
</evidence>
<evidence type="ECO:0000256" key="2">
    <source>
        <dbReference type="ARBA" id="ARBA00022692"/>
    </source>
</evidence>
<dbReference type="Pfam" id="PF09685">
    <property type="entry name" value="MamF_MmsF"/>
    <property type="match status" value="1"/>
</dbReference>
<dbReference type="Proteomes" id="UP001280629">
    <property type="component" value="Unassembled WGS sequence"/>
</dbReference>
<evidence type="ECO:0000256" key="3">
    <source>
        <dbReference type="ARBA" id="ARBA00022989"/>
    </source>
</evidence>
<gene>
    <name evidence="6" type="ORF">QT716_09600</name>
</gene>
<accession>A0ABU4G1U0</accession>
<feature type="transmembrane region" description="Helical" evidence="5">
    <location>
        <begin position="12"/>
        <end position="33"/>
    </location>
</feature>
<comment type="subcellular location">
    <subcellularLocation>
        <location evidence="1">Membrane</location>
        <topology evidence="1">Multi-pass membrane protein</topology>
    </subcellularLocation>
</comment>
<evidence type="ECO:0000256" key="4">
    <source>
        <dbReference type="ARBA" id="ARBA00023136"/>
    </source>
</evidence>
<evidence type="ECO:0000313" key="6">
    <source>
        <dbReference type="EMBL" id="MDW0110288.1"/>
    </source>
</evidence>